<gene>
    <name evidence="2" type="ORF">RNB18_52550</name>
</gene>
<name>A0ABU2VU72_9ACTN</name>
<evidence type="ECO:0000313" key="3">
    <source>
        <dbReference type="Proteomes" id="UP001183824"/>
    </source>
</evidence>
<dbReference type="Proteomes" id="UP001183824">
    <property type="component" value="Unassembled WGS sequence"/>
</dbReference>
<reference evidence="3" key="1">
    <citation type="submission" date="2023-07" db="EMBL/GenBank/DDBJ databases">
        <title>30 novel species of actinomycetes from the DSMZ collection.</title>
        <authorList>
            <person name="Nouioui I."/>
        </authorList>
    </citation>
    <scope>NUCLEOTIDE SEQUENCE [LARGE SCALE GENOMIC DNA]</scope>
    <source>
        <strain evidence="3">DSM 41640</strain>
    </source>
</reference>
<dbReference type="EMBL" id="JAVREZ010000409">
    <property type="protein sequence ID" value="MDT0488686.1"/>
    <property type="molecule type" value="Genomic_DNA"/>
</dbReference>
<protein>
    <submittedName>
        <fullName evidence="2">DUF1989 domain-containing protein</fullName>
    </submittedName>
</protein>
<feature type="non-terminal residue" evidence="2">
    <location>
        <position position="1"/>
    </location>
</feature>
<evidence type="ECO:0000313" key="2">
    <source>
        <dbReference type="EMBL" id="MDT0488686.1"/>
    </source>
</evidence>
<dbReference type="RefSeq" id="WP_311721123.1">
    <property type="nucleotide sequence ID" value="NZ_JAVREZ010000409.1"/>
</dbReference>
<comment type="caution">
    <text evidence="2">The sequence shown here is derived from an EMBL/GenBank/DDBJ whole genome shotgun (WGS) entry which is preliminary data.</text>
</comment>
<keyword evidence="3" id="KW-1185">Reference proteome</keyword>
<feature type="domain" description="DUF1989" evidence="1">
    <location>
        <begin position="2"/>
        <end position="60"/>
    </location>
</feature>
<proteinExistence type="predicted"/>
<dbReference type="Pfam" id="PF09347">
    <property type="entry name" value="DUF1989"/>
    <property type="match status" value="1"/>
</dbReference>
<evidence type="ECO:0000259" key="1">
    <source>
        <dbReference type="Pfam" id="PF09347"/>
    </source>
</evidence>
<feature type="non-terminal residue" evidence="2">
    <location>
        <position position="142"/>
    </location>
</feature>
<accession>A0ABU2VU72</accession>
<organism evidence="2 3">
    <name type="scientific">Streptomyces doebereineriae</name>
    <dbReference type="NCBI Taxonomy" id="3075528"/>
    <lineage>
        <taxon>Bacteria</taxon>
        <taxon>Bacillati</taxon>
        <taxon>Actinomycetota</taxon>
        <taxon>Actinomycetes</taxon>
        <taxon>Kitasatosporales</taxon>
        <taxon>Streptomycetaceae</taxon>
        <taxon>Streptomyces</taxon>
    </lineage>
</organism>
<dbReference type="InterPro" id="IPR018959">
    <property type="entry name" value="DUF1989"/>
</dbReference>
<sequence>TNCTDIHAEAIREYGLTPDDVHDSYHLFMATRVDGTMPTIVHQNTQPGEHVELLAHVDLLAVPNVCGSDVQFTSNFSIDPVRITVITASDADVGTVPALPVYRTQRTSREFRQPSIRSERRLCRDEAYVASFTNVPLSTTVV</sequence>